<dbReference type="AlphaFoldDB" id="A0A512DAF5"/>
<proteinExistence type="predicted"/>
<comment type="caution">
    <text evidence="2">The sequence shown here is derived from an EMBL/GenBank/DDBJ whole genome shotgun (WGS) entry which is preliminary data.</text>
</comment>
<dbReference type="SUPFAM" id="SSF51905">
    <property type="entry name" value="FAD/NAD(P)-binding domain"/>
    <property type="match status" value="1"/>
</dbReference>
<dbReference type="Pfam" id="PF01593">
    <property type="entry name" value="Amino_oxidase"/>
    <property type="match status" value="1"/>
</dbReference>
<dbReference type="EMBL" id="BJYY01000010">
    <property type="protein sequence ID" value="GEO33461.1"/>
    <property type="molecule type" value="Genomic_DNA"/>
</dbReference>
<dbReference type="Gene3D" id="3.50.50.60">
    <property type="entry name" value="FAD/NAD(P)-binding domain"/>
    <property type="match status" value="1"/>
</dbReference>
<evidence type="ECO:0000259" key="1">
    <source>
        <dbReference type="Pfam" id="PF01593"/>
    </source>
</evidence>
<accession>A0A512DAF5</accession>
<gene>
    <name evidence="2" type="ORF">CAE01nite_11860</name>
</gene>
<dbReference type="Proteomes" id="UP000321181">
    <property type="component" value="Unassembled WGS sequence"/>
</dbReference>
<keyword evidence="3" id="KW-1185">Reference proteome</keyword>
<organism evidence="2 3">
    <name type="scientific">Cellulomonas aerilata</name>
    <dbReference type="NCBI Taxonomy" id="515326"/>
    <lineage>
        <taxon>Bacteria</taxon>
        <taxon>Bacillati</taxon>
        <taxon>Actinomycetota</taxon>
        <taxon>Actinomycetes</taxon>
        <taxon>Micrococcales</taxon>
        <taxon>Cellulomonadaceae</taxon>
        <taxon>Cellulomonas</taxon>
    </lineage>
</organism>
<dbReference type="InterPro" id="IPR036188">
    <property type="entry name" value="FAD/NAD-bd_sf"/>
</dbReference>
<sequence>MDCDVVVVGAGLAGLECARTLAERGVAVRVLEAGDAVGGRVRTDRVDGFTVDRGFQVLNPAYPAVRERVDLDDLDLQRFLPGVAVRHDDGLAVLADPRRAPGAALRTVRSGYLRPRELAALARWAAPALGPVPRLLTRPDSTFEESLAAAGVDGRIRREVLEPFLAGVLAQDSRTTSTRFVRLLARTFLLGTPGIPADGSAALPEQLARHVPDLVLDTRVERIEPLAGGHRVRTAAGAVTTRAVVVATDPRAAYELVGVPRVPMNGLVTDWYATQERPAVGAVIVVDGRRRGPVVNAAVMSAAAPSWAPPGSHLVQATTLLLDGVPEEGVVRRQTAEMLGLAAGDLHGVVRHVIPEALPAQPPPLVVRRDVDLGGGLFVCGDHRDTASVQGAMVSGRRTASAVVRRLASG</sequence>
<protein>
    <submittedName>
        <fullName evidence="2">Oxidoreductase</fullName>
    </submittedName>
</protein>
<feature type="domain" description="Amine oxidase" evidence="1">
    <location>
        <begin position="12"/>
        <end position="403"/>
    </location>
</feature>
<name>A0A512DAF5_9CELL</name>
<evidence type="ECO:0000313" key="3">
    <source>
        <dbReference type="Proteomes" id="UP000321181"/>
    </source>
</evidence>
<reference evidence="2 3" key="1">
    <citation type="submission" date="2019-07" db="EMBL/GenBank/DDBJ databases">
        <title>Whole genome shotgun sequence of Cellulomonas aerilata NBRC 106308.</title>
        <authorList>
            <person name="Hosoyama A."/>
            <person name="Uohara A."/>
            <person name="Ohji S."/>
            <person name="Ichikawa N."/>
        </authorList>
    </citation>
    <scope>NUCLEOTIDE SEQUENCE [LARGE SCALE GENOMIC DNA]</scope>
    <source>
        <strain evidence="2 3">NBRC 106308</strain>
    </source>
</reference>
<evidence type="ECO:0000313" key="2">
    <source>
        <dbReference type="EMBL" id="GEO33461.1"/>
    </source>
</evidence>
<dbReference type="PANTHER" id="PTHR42841">
    <property type="entry name" value="AMINE OXIDASE"/>
    <property type="match status" value="1"/>
</dbReference>
<dbReference type="OrthoDB" id="9767561at2"/>
<dbReference type="GO" id="GO:0016491">
    <property type="term" value="F:oxidoreductase activity"/>
    <property type="evidence" value="ECO:0007669"/>
    <property type="project" value="InterPro"/>
</dbReference>
<dbReference type="InterPro" id="IPR002937">
    <property type="entry name" value="Amino_oxidase"/>
</dbReference>
<dbReference type="RefSeq" id="WP_146901480.1">
    <property type="nucleotide sequence ID" value="NZ_BAAARM010000002.1"/>
</dbReference>